<evidence type="ECO:0000259" key="2">
    <source>
        <dbReference type="Pfam" id="PF04492"/>
    </source>
</evidence>
<dbReference type="GO" id="GO:0006260">
    <property type="term" value="P:DNA replication"/>
    <property type="evidence" value="ECO:0007669"/>
    <property type="project" value="InterPro"/>
</dbReference>
<proteinExistence type="predicted"/>
<reference evidence="3 4" key="1">
    <citation type="submission" date="2020-11" db="EMBL/GenBank/DDBJ databases">
        <title>Pseudomonas fulva producing VIM-24.</title>
        <authorList>
            <person name="Liu S."/>
        </authorList>
    </citation>
    <scope>NUCLEOTIDE SEQUENCE [LARGE SCALE GENOMIC DNA]</scope>
    <source>
        <strain evidence="3 4">ZDHY414</strain>
    </source>
</reference>
<dbReference type="InterPro" id="IPR036388">
    <property type="entry name" value="WH-like_DNA-bd_sf"/>
</dbReference>
<name>A0A7S9LE75_9PSED</name>
<sequence length="290" mass="31727">MTNIVLLDKSRGFTRMDNQLMDGLLAIDLPAREMKIVLYVAKATINFGAGAQRIPATDIAKAINVHPDSVSKAVSSLLRRRVLFREGGARGDIGVNDPKDWVYITEPKQTKTADSAQVIRIGEESKQTKTADSLLYSKKETPYVTLPTEEITCPPKAEPDPVPEGKPDRKKPFGLRDLLADNPHGLPEPLLKDWIALRKAKSAGVTETVWGSLNDELTACTELGISAATALTEALSAGWQGFKASWVAKRLAEQNTQSPAQGRPNSRHHGFNDRDYHDGLIPRGDGSYAF</sequence>
<dbReference type="Proteomes" id="UP000594430">
    <property type="component" value="Chromosome"/>
</dbReference>
<feature type="compositionally biased region" description="Basic and acidic residues" evidence="1">
    <location>
        <begin position="157"/>
        <end position="171"/>
    </location>
</feature>
<feature type="region of interest" description="Disordered" evidence="1">
    <location>
        <begin position="253"/>
        <end position="290"/>
    </location>
</feature>
<feature type="compositionally biased region" description="Polar residues" evidence="1">
    <location>
        <begin position="253"/>
        <end position="264"/>
    </location>
</feature>
<dbReference type="NCBIfam" id="TIGR01610">
    <property type="entry name" value="phage_O_Nterm"/>
    <property type="match status" value="1"/>
</dbReference>
<gene>
    <name evidence="3" type="ORF">IZU98_13560</name>
</gene>
<evidence type="ECO:0000313" key="4">
    <source>
        <dbReference type="Proteomes" id="UP000594430"/>
    </source>
</evidence>
<dbReference type="Gene3D" id="1.10.10.10">
    <property type="entry name" value="Winged helix-like DNA-binding domain superfamily/Winged helix DNA-binding domain"/>
    <property type="match status" value="1"/>
</dbReference>
<feature type="region of interest" description="Disordered" evidence="1">
    <location>
        <begin position="152"/>
        <end position="174"/>
    </location>
</feature>
<feature type="compositionally biased region" description="Basic and acidic residues" evidence="1">
    <location>
        <begin position="270"/>
        <end position="280"/>
    </location>
</feature>
<organism evidence="3 4">
    <name type="scientific">Pseudomonas fulva</name>
    <dbReference type="NCBI Taxonomy" id="47880"/>
    <lineage>
        <taxon>Bacteria</taxon>
        <taxon>Pseudomonadati</taxon>
        <taxon>Pseudomonadota</taxon>
        <taxon>Gammaproteobacteria</taxon>
        <taxon>Pseudomonadales</taxon>
        <taxon>Pseudomonadaceae</taxon>
        <taxon>Pseudomonas</taxon>
    </lineage>
</organism>
<protein>
    <submittedName>
        <fullName evidence="3">Replication protein</fullName>
    </submittedName>
</protein>
<dbReference type="Pfam" id="PF04492">
    <property type="entry name" value="Phage_rep_O"/>
    <property type="match status" value="1"/>
</dbReference>
<dbReference type="InterPro" id="IPR006497">
    <property type="entry name" value="Phage_lambda_VrpO_N"/>
</dbReference>
<dbReference type="AlphaFoldDB" id="A0A7S9LE75"/>
<dbReference type="EMBL" id="CP064946">
    <property type="protein sequence ID" value="QPH47442.1"/>
    <property type="molecule type" value="Genomic_DNA"/>
</dbReference>
<evidence type="ECO:0000256" key="1">
    <source>
        <dbReference type="SAM" id="MobiDB-lite"/>
    </source>
</evidence>
<feature type="domain" description="Bacteriophage lambda Replication protein O N-terminal" evidence="2">
    <location>
        <begin position="9"/>
        <end position="96"/>
    </location>
</feature>
<evidence type="ECO:0000313" key="3">
    <source>
        <dbReference type="EMBL" id="QPH47442.1"/>
    </source>
</evidence>
<accession>A0A7S9LE75</accession>